<dbReference type="InterPro" id="IPR032675">
    <property type="entry name" value="LRR_dom_sf"/>
</dbReference>
<dbReference type="EMBL" id="KK583372">
    <property type="protein sequence ID" value="KDO19087.1"/>
    <property type="molecule type" value="Genomic_DNA"/>
</dbReference>
<evidence type="ECO:0000313" key="1">
    <source>
        <dbReference type="EMBL" id="KDO19087.1"/>
    </source>
</evidence>
<proteinExistence type="predicted"/>
<evidence type="ECO:0000313" key="2">
    <source>
        <dbReference type="Proteomes" id="UP000030745"/>
    </source>
</evidence>
<dbReference type="AlphaFoldDB" id="A0A067BWW4"/>
<sequence length="494" mass="54114">MATKRIHTVPTPALALNHLRVAVVQCLDSYHDVVAFLRALPSLSEPLAALLALLQGSSRAMDQWPAIALERLSESEVELALIALPAIPAIHVHNRDDFDDNVGARVADLCTLAATWPTKITHLSECIQDNEIPYVQRIVSHCTRLDAIVLHLDAFAPLLPSLPRGLRHVALMANLYAPPPIQNIAPTLRQWVDVGTSSKKHISFHNTWVLSDAEAVAEVVATAPSLTGLDIDDTSELVEALVARPKSLQYVTAFGIKRTPLKEAKQLLARLDVAKLTRLEVDEVADVNWVLSLLHSMPNLQELSLNCGEFKTIPATLAAATPRLRKLQVRNIGFSATAFNKFLGWACGLKQLRYVSWDVQGHANRQLATLASTLRQWINTTGVSEIHLFGAHGNCVAKMVASVLCESTRGTGLTLVDLHSDGCVVSPDMVWALAQSIAHLTNTRINIATFMDDETYQHVKRQAELVRHLNPAKLTQLSVESSGDLALVGRWGVY</sequence>
<dbReference type="Gene3D" id="3.80.10.10">
    <property type="entry name" value="Ribonuclease Inhibitor"/>
    <property type="match status" value="1"/>
</dbReference>
<organism evidence="1 2">
    <name type="scientific">Saprolegnia parasitica (strain CBS 223.65)</name>
    <dbReference type="NCBI Taxonomy" id="695850"/>
    <lineage>
        <taxon>Eukaryota</taxon>
        <taxon>Sar</taxon>
        <taxon>Stramenopiles</taxon>
        <taxon>Oomycota</taxon>
        <taxon>Saprolegniomycetes</taxon>
        <taxon>Saprolegniales</taxon>
        <taxon>Saprolegniaceae</taxon>
        <taxon>Saprolegnia</taxon>
    </lineage>
</organism>
<protein>
    <submittedName>
        <fullName evidence="1">Uncharacterized protein</fullName>
    </submittedName>
</protein>
<dbReference type="KEGG" id="spar:SPRG_14723"/>
<dbReference type="GeneID" id="24136512"/>
<name>A0A067BWW4_SAPPC</name>
<dbReference type="Proteomes" id="UP000030745">
    <property type="component" value="Unassembled WGS sequence"/>
</dbReference>
<dbReference type="OMA" id="INIATFM"/>
<dbReference type="SUPFAM" id="SSF52047">
    <property type="entry name" value="RNI-like"/>
    <property type="match status" value="1"/>
</dbReference>
<dbReference type="VEuPathDB" id="FungiDB:SPRG_14723"/>
<reference evidence="1 2" key="1">
    <citation type="journal article" date="2013" name="PLoS Genet.">
        <title>Distinctive expansion of potential virulence genes in the genome of the oomycete fish pathogen Saprolegnia parasitica.</title>
        <authorList>
            <person name="Jiang R.H."/>
            <person name="de Bruijn I."/>
            <person name="Haas B.J."/>
            <person name="Belmonte R."/>
            <person name="Lobach L."/>
            <person name="Christie J."/>
            <person name="van den Ackerveken G."/>
            <person name="Bottin A."/>
            <person name="Bulone V."/>
            <person name="Diaz-Moreno S.M."/>
            <person name="Dumas B."/>
            <person name="Fan L."/>
            <person name="Gaulin E."/>
            <person name="Govers F."/>
            <person name="Grenville-Briggs L.J."/>
            <person name="Horner N.R."/>
            <person name="Levin J.Z."/>
            <person name="Mammella M."/>
            <person name="Meijer H.J."/>
            <person name="Morris P."/>
            <person name="Nusbaum C."/>
            <person name="Oome S."/>
            <person name="Phillips A.J."/>
            <person name="van Rooyen D."/>
            <person name="Rzeszutek E."/>
            <person name="Saraiva M."/>
            <person name="Secombes C.J."/>
            <person name="Seidl M.F."/>
            <person name="Snel B."/>
            <person name="Stassen J.H."/>
            <person name="Sykes S."/>
            <person name="Tripathy S."/>
            <person name="van den Berg H."/>
            <person name="Vega-Arreguin J.C."/>
            <person name="Wawra S."/>
            <person name="Young S.K."/>
            <person name="Zeng Q."/>
            <person name="Dieguez-Uribeondo J."/>
            <person name="Russ C."/>
            <person name="Tyler B.M."/>
            <person name="van West P."/>
        </authorList>
    </citation>
    <scope>NUCLEOTIDE SEQUENCE [LARGE SCALE GENOMIC DNA]</scope>
    <source>
        <strain evidence="1 2">CBS 223.65</strain>
    </source>
</reference>
<accession>A0A067BWW4</accession>
<dbReference type="RefSeq" id="XP_012210214.1">
    <property type="nucleotide sequence ID" value="XM_012354824.1"/>
</dbReference>
<keyword evidence="2" id="KW-1185">Reference proteome</keyword>
<dbReference type="OrthoDB" id="10583420at2759"/>
<gene>
    <name evidence="1" type="ORF">SPRG_14723</name>
</gene>